<dbReference type="Proteomes" id="UP001161388">
    <property type="component" value="Unassembled WGS sequence"/>
</dbReference>
<keyword evidence="1" id="KW-0489">Methyltransferase</keyword>
<name>A0ABQ5VHH6_9RHOB</name>
<comment type="caution">
    <text evidence="1">The sequence shown here is derived from an EMBL/GenBank/DDBJ whole genome shotgun (WGS) entry which is preliminary data.</text>
</comment>
<dbReference type="GO" id="GO:0008168">
    <property type="term" value="F:methyltransferase activity"/>
    <property type="evidence" value="ECO:0007669"/>
    <property type="project" value="UniProtKB-KW"/>
</dbReference>
<reference evidence="1" key="1">
    <citation type="journal article" date="2014" name="Int. J. Syst. Evol. Microbiol.">
        <title>Complete genome of a new Firmicutes species belonging to the dominant human colonic microbiota ('Ruminococcus bicirculans') reveals two chromosomes and a selective capacity to utilize plant glucans.</title>
        <authorList>
            <consortium name="NISC Comparative Sequencing Program"/>
            <person name="Wegmann U."/>
            <person name="Louis P."/>
            <person name="Goesmann A."/>
            <person name="Henrissat B."/>
            <person name="Duncan S.H."/>
            <person name="Flint H.J."/>
        </authorList>
    </citation>
    <scope>NUCLEOTIDE SEQUENCE</scope>
    <source>
        <strain evidence="1">NBRC 109915</strain>
    </source>
</reference>
<evidence type="ECO:0000313" key="2">
    <source>
        <dbReference type="Proteomes" id="UP001161388"/>
    </source>
</evidence>
<dbReference type="CDD" id="cd02440">
    <property type="entry name" value="AdoMet_MTases"/>
    <property type="match status" value="1"/>
</dbReference>
<dbReference type="GO" id="GO:0032259">
    <property type="term" value="P:methylation"/>
    <property type="evidence" value="ECO:0007669"/>
    <property type="project" value="UniProtKB-KW"/>
</dbReference>
<dbReference type="InterPro" id="IPR029063">
    <property type="entry name" value="SAM-dependent_MTases_sf"/>
</dbReference>
<keyword evidence="1" id="KW-0808">Transferase</keyword>
<evidence type="ECO:0000313" key="1">
    <source>
        <dbReference type="EMBL" id="GLQ26513.1"/>
    </source>
</evidence>
<dbReference type="SUPFAM" id="SSF53335">
    <property type="entry name" value="S-adenosyl-L-methionine-dependent methyltransferases"/>
    <property type="match status" value="1"/>
</dbReference>
<dbReference type="Gene3D" id="3.40.50.150">
    <property type="entry name" value="Vaccinia Virus protein VP39"/>
    <property type="match status" value="1"/>
</dbReference>
<organism evidence="1 2">
    <name type="scientific">Sulfitobacter pacificus</name>
    <dbReference type="NCBI Taxonomy" id="1499314"/>
    <lineage>
        <taxon>Bacteria</taxon>
        <taxon>Pseudomonadati</taxon>
        <taxon>Pseudomonadota</taxon>
        <taxon>Alphaproteobacteria</taxon>
        <taxon>Rhodobacterales</taxon>
        <taxon>Roseobacteraceae</taxon>
        <taxon>Sulfitobacter</taxon>
    </lineage>
</organism>
<dbReference type="RefSeq" id="WP_284371798.1">
    <property type="nucleotide sequence ID" value="NZ_BSNL01000001.1"/>
</dbReference>
<protein>
    <submittedName>
        <fullName evidence="1">SAM-dependent methyltransferase</fullName>
    </submittedName>
</protein>
<gene>
    <name evidence="1" type="ORF">GCM10007927_13160</name>
</gene>
<sequence>MTEVFLNKVYAASGETETREIYDAWAKTYETEVGEHGYATPGRCAAALAGMTPDLTAPLLDFGCGTGLSGLALKLAGFETIDGVDISKEMLAQATQKGVYRSTRQVTADTVIATGSYANIAAIGVIGTGAAPISVLDMLMKALPRDGRLVFSFNDHTLQDPVHEARINEWTDCGAARLLFRERGAHLPGIDMQSNVYILEKA</sequence>
<reference evidence="1" key="2">
    <citation type="submission" date="2023-01" db="EMBL/GenBank/DDBJ databases">
        <title>Draft genome sequence of Sulfitobacter pacificus strain NBRC 109915.</title>
        <authorList>
            <person name="Sun Q."/>
            <person name="Mori K."/>
        </authorList>
    </citation>
    <scope>NUCLEOTIDE SEQUENCE</scope>
    <source>
        <strain evidence="1">NBRC 109915</strain>
    </source>
</reference>
<proteinExistence type="predicted"/>
<dbReference type="Pfam" id="PF13489">
    <property type="entry name" value="Methyltransf_23"/>
    <property type="match status" value="1"/>
</dbReference>
<accession>A0ABQ5VHH6</accession>
<keyword evidence="2" id="KW-1185">Reference proteome</keyword>
<dbReference type="EMBL" id="BSNL01000001">
    <property type="protein sequence ID" value="GLQ26513.1"/>
    <property type="molecule type" value="Genomic_DNA"/>
</dbReference>
<dbReference type="PANTHER" id="PTHR43861:SF1">
    <property type="entry name" value="TRANS-ACONITATE 2-METHYLTRANSFERASE"/>
    <property type="match status" value="1"/>
</dbReference>
<dbReference type="PANTHER" id="PTHR43861">
    <property type="entry name" value="TRANS-ACONITATE 2-METHYLTRANSFERASE-RELATED"/>
    <property type="match status" value="1"/>
</dbReference>